<dbReference type="AlphaFoldDB" id="E0UCK6"/>
<reference evidence="2" key="1">
    <citation type="journal article" date="2011" name="MBio">
        <title>Novel metabolic attributes of the genus Cyanothece, comprising a group of unicellular nitrogen-fixing Cyanobacteria.</title>
        <authorList>
            <person name="Bandyopadhyay A."/>
            <person name="Elvitigala T."/>
            <person name="Welsh E."/>
            <person name="Stockel J."/>
            <person name="Liberton M."/>
            <person name="Min H."/>
            <person name="Sherman L.A."/>
            <person name="Pakrasi H.B."/>
        </authorList>
    </citation>
    <scope>NUCLEOTIDE SEQUENCE [LARGE SCALE GENOMIC DNA]</scope>
    <source>
        <strain evidence="2">PCC 7822</strain>
    </source>
</reference>
<protein>
    <submittedName>
        <fullName evidence="1">Uncharacterized protein</fullName>
    </submittedName>
</protein>
<name>E0UCK6_GLOV7</name>
<dbReference type="InterPro" id="IPR025478">
    <property type="entry name" value="COP23"/>
</dbReference>
<dbReference type="RefSeq" id="WP_013322183.1">
    <property type="nucleotide sequence ID" value="NC_014501.1"/>
</dbReference>
<dbReference type="EMBL" id="CP002198">
    <property type="protein sequence ID" value="ADN14077.1"/>
    <property type="molecule type" value="Genomic_DNA"/>
</dbReference>
<dbReference type="Proteomes" id="UP000008206">
    <property type="component" value="Chromosome"/>
</dbReference>
<sequence length="185" mass="20756">MNFPSSLKFLTCCAVSLMTLTGIIPEIQAQPKPEIRFICGNGLDPQDNQYYPTTYALTERGKIAVVRWKYQWFGDPDVVLQGRCQTVASTFQFAYDQGNLNYITNDQDLNGQPRICGTSRFFGHCVTVLFGLRSSTDSLKVLSQIQQALKGHKVSLPSPRLMDKSQAYISLDMNQFFATAPVEPQ</sequence>
<evidence type="ECO:0000313" key="1">
    <source>
        <dbReference type="EMBL" id="ADN14077.1"/>
    </source>
</evidence>
<organism evidence="1 2">
    <name type="scientific">Gloeothece verrucosa (strain PCC 7822)</name>
    <name type="common">Cyanothece sp. (strain PCC 7822)</name>
    <dbReference type="NCBI Taxonomy" id="497965"/>
    <lineage>
        <taxon>Bacteria</taxon>
        <taxon>Bacillati</taxon>
        <taxon>Cyanobacteriota</taxon>
        <taxon>Cyanophyceae</taxon>
        <taxon>Oscillatoriophycideae</taxon>
        <taxon>Chroococcales</taxon>
        <taxon>Aphanothecaceae</taxon>
        <taxon>Gloeothece</taxon>
        <taxon>Gloeothece verrucosa</taxon>
    </lineage>
</organism>
<dbReference type="Pfam" id="PF14218">
    <property type="entry name" value="COP23"/>
    <property type="match status" value="1"/>
</dbReference>
<proteinExistence type="predicted"/>
<dbReference type="KEGG" id="cyj:Cyan7822_2097"/>
<gene>
    <name evidence="1" type="ordered locus">Cyan7822_2097</name>
</gene>
<dbReference type="HOGENOM" id="CLU_101369_1_0_3"/>
<evidence type="ECO:0000313" key="2">
    <source>
        <dbReference type="Proteomes" id="UP000008206"/>
    </source>
</evidence>
<dbReference type="OrthoDB" id="490444at2"/>
<keyword evidence="2" id="KW-1185">Reference proteome</keyword>
<dbReference type="STRING" id="497965.Cyan7822_2097"/>
<accession>E0UCK6</accession>
<dbReference type="eggNOG" id="COG2335">
    <property type="taxonomic scope" value="Bacteria"/>
</dbReference>